<dbReference type="InterPro" id="IPR000835">
    <property type="entry name" value="HTH_MarR-typ"/>
</dbReference>
<dbReference type="RefSeq" id="WP_269656921.1">
    <property type="nucleotide sequence ID" value="NZ_CP114413.1"/>
</dbReference>
<evidence type="ECO:0000313" key="2">
    <source>
        <dbReference type="EMBL" id="WAZ19237.1"/>
    </source>
</evidence>
<dbReference type="Pfam" id="PF01047">
    <property type="entry name" value="MarR"/>
    <property type="match status" value="1"/>
</dbReference>
<proteinExistence type="predicted"/>
<name>A0ABY7K7V6_9ACTN</name>
<dbReference type="PANTHER" id="PTHR33164:SF106">
    <property type="entry name" value="TRANSCRIPTIONAL REGULATORY PROTEIN"/>
    <property type="match status" value="1"/>
</dbReference>
<dbReference type="InterPro" id="IPR036390">
    <property type="entry name" value="WH_DNA-bd_sf"/>
</dbReference>
<accession>A0ABY7K7V6</accession>
<evidence type="ECO:0000259" key="1">
    <source>
        <dbReference type="PROSITE" id="PS50995"/>
    </source>
</evidence>
<evidence type="ECO:0000313" key="3">
    <source>
        <dbReference type="Proteomes" id="UP001164439"/>
    </source>
</evidence>
<gene>
    <name evidence="2" type="ORF">STRCI_000272</name>
</gene>
<protein>
    <submittedName>
        <fullName evidence="2">MarR family winged helix-turn-helix transcriptional regulator</fullName>
    </submittedName>
</protein>
<dbReference type="InterPro" id="IPR039422">
    <property type="entry name" value="MarR/SlyA-like"/>
</dbReference>
<reference evidence="2" key="1">
    <citation type="submission" date="2022-12" db="EMBL/GenBank/DDBJ databases">
        <authorList>
            <person name="Ruckert C."/>
            <person name="Busche T."/>
            <person name="Kalinowski J."/>
            <person name="Wittmann C."/>
        </authorList>
    </citation>
    <scope>NUCLEOTIDE SEQUENCE</scope>
    <source>
        <strain evidence="2">DSM 40467</strain>
    </source>
</reference>
<dbReference type="PROSITE" id="PS50995">
    <property type="entry name" value="HTH_MARR_2"/>
    <property type="match status" value="1"/>
</dbReference>
<dbReference type="SMART" id="SM00347">
    <property type="entry name" value="HTH_MARR"/>
    <property type="match status" value="1"/>
</dbReference>
<dbReference type="PRINTS" id="PR00598">
    <property type="entry name" value="HTHMARR"/>
</dbReference>
<dbReference type="EMBL" id="CP114413">
    <property type="protein sequence ID" value="WAZ19237.1"/>
    <property type="molecule type" value="Genomic_DNA"/>
</dbReference>
<dbReference type="PANTHER" id="PTHR33164">
    <property type="entry name" value="TRANSCRIPTIONAL REGULATOR, MARR FAMILY"/>
    <property type="match status" value="1"/>
</dbReference>
<organism evidence="2 3">
    <name type="scientific">Streptomyces cinnabarinus</name>
    <dbReference type="NCBI Taxonomy" id="67287"/>
    <lineage>
        <taxon>Bacteria</taxon>
        <taxon>Bacillati</taxon>
        <taxon>Actinomycetota</taxon>
        <taxon>Actinomycetes</taxon>
        <taxon>Kitasatosporales</taxon>
        <taxon>Streptomycetaceae</taxon>
        <taxon>Streptomyces</taxon>
    </lineage>
</organism>
<dbReference type="InterPro" id="IPR036388">
    <property type="entry name" value="WH-like_DNA-bd_sf"/>
</dbReference>
<feature type="domain" description="HTH marR-type" evidence="1">
    <location>
        <begin position="19"/>
        <end position="155"/>
    </location>
</feature>
<dbReference type="Gene3D" id="1.10.10.10">
    <property type="entry name" value="Winged helix-like DNA-binding domain superfamily/Winged helix DNA-binding domain"/>
    <property type="match status" value="1"/>
</dbReference>
<keyword evidence="3" id="KW-1185">Reference proteome</keyword>
<dbReference type="Proteomes" id="UP001164439">
    <property type="component" value="Chromosome"/>
</dbReference>
<sequence>MSDPGTPALPLLGDDPTGLQSFAVLLRRMNGEFNRIAQEFAHAQGLHLTDVQALIAVLDADPDDGPMTPGRLRRQLNLTSGAMTACIDRLERAGHVRRVRAVDDRRVVHLHYAAAGKRLARDYFRPLAHSTDTARGRFTPEELGVVVRFLAEMNRELVLLRQDSD</sequence>
<dbReference type="SUPFAM" id="SSF46785">
    <property type="entry name" value="Winged helix' DNA-binding domain"/>
    <property type="match status" value="1"/>
</dbReference>